<evidence type="ECO:0000313" key="4">
    <source>
        <dbReference type="Proteomes" id="UP000664859"/>
    </source>
</evidence>
<dbReference type="PANTHER" id="PTHR22895">
    <property type="entry name" value="ARMADILLO REPEAT-CONTAINING PROTEIN 6"/>
    <property type="match status" value="1"/>
</dbReference>
<name>A0A836CC58_9STRA</name>
<organism evidence="3 4">
    <name type="scientific">Tribonema minus</name>
    <dbReference type="NCBI Taxonomy" id="303371"/>
    <lineage>
        <taxon>Eukaryota</taxon>
        <taxon>Sar</taxon>
        <taxon>Stramenopiles</taxon>
        <taxon>Ochrophyta</taxon>
        <taxon>PX clade</taxon>
        <taxon>Xanthophyceae</taxon>
        <taxon>Tribonematales</taxon>
        <taxon>Tribonemataceae</taxon>
        <taxon>Tribonema</taxon>
    </lineage>
</organism>
<evidence type="ECO:0000256" key="1">
    <source>
        <dbReference type="ARBA" id="ARBA00022737"/>
    </source>
</evidence>
<evidence type="ECO:0000256" key="2">
    <source>
        <dbReference type="SAM" id="MobiDB-lite"/>
    </source>
</evidence>
<dbReference type="EMBL" id="JAFCMP010000512">
    <property type="protein sequence ID" value="KAG5178781.1"/>
    <property type="molecule type" value="Genomic_DNA"/>
</dbReference>
<evidence type="ECO:0000313" key="3">
    <source>
        <dbReference type="EMBL" id="KAG5178781.1"/>
    </source>
</evidence>
<proteinExistence type="predicted"/>
<dbReference type="Gene3D" id="1.25.10.10">
    <property type="entry name" value="Leucine-rich Repeat Variant"/>
    <property type="match status" value="3"/>
</dbReference>
<dbReference type="PANTHER" id="PTHR22895:SF0">
    <property type="entry name" value="ARMADILLO REPEAT-CONTAINING PROTEIN 6"/>
    <property type="match status" value="1"/>
</dbReference>
<dbReference type="Proteomes" id="UP000664859">
    <property type="component" value="Unassembled WGS sequence"/>
</dbReference>
<gene>
    <name evidence="3" type="ORF">JKP88DRAFT_280884</name>
</gene>
<feature type="region of interest" description="Disordered" evidence="2">
    <location>
        <begin position="689"/>
        <end position="714"/>
    </location>
</feature>
<dbReference type="InterPro" id="IPR016024">
    <property type="entry name" value="ARM-type_fold"/>
</dbReference>
<reference evidence="3" key="1">
    <citation type="submission" date="2021-02" db="EMBL/GenBank/DDBJ databases">
        <title>First Annotated Genome of the Yellow-green Alga Tribonema minus.</title>
        <authorList>
            <person name="Mahan K.M."/>
        </authorList>
    </citation>
    <scope>NUCLEOTIDE SEQUENCE</scope>
    <source>
        <strain evidence="3">UTEX B ZZ1240</strain>
    </source>
</reference>
<dbReference type="SUPFAM" id="SSF48371">
    <property type="entry name" value="ARM repeat"/>
    <property type="match status" value="1"/>
</dbReference>
<sequence>MGHGASVPSAPDEPDPPYWSPDLLASKLHVLGPEYHPLIPFVLANQIGGQAMLAMHRDMQSLLLQDTGPKGVPERPSAENFVLRGSKSDWSAQLRGLVNNMRLQPGNPEVQLLGVRAVGEAVEQISMDDMLTNDACMAAAAALQNHSGDLGIQRFGCQALTSLTRGARAERRERLAAAGACEAVCGAMRAAPGDPDMAALACEAAAAMVMAWRGEGPEDASTLAPQNVLRLAQNVLRLAQRQLPLTKTRRVLSHRHYNWQAGACPSALGAMLAFPARGDMQRAAINAGACPSALGAMLAFPARGDVQRAALWCVHMLLCEPACRAANTAGLAANGGFQAVLAALRAHGGDGGVQLAGARLGGCAVLAALRVHGGDGGVQLAVALRAHGGDGGVQLAGAWVLEKLAGTGAEPCAALGQLGANEALVLMMTAASSDGTRQYAAMRALVALLANAYNTTCMAAAGAGQAVVAALSAHPQRHLCAEGCKLVERLAALPHGAGERLGAAGACDAVIAAMSRHKKDLAALEAACGALAALAAGARDTENKRRLARAGGVEAAAVTLMAHAPHAAICGACCGALAQLVVGNADNRRVAAECDAGAAVLAALRANPGDAALQAIGLNAVAGLAGASEPLCKALGESGAAEVTAAALNRHAENEVVATAAAAAVAALAKNADNKARLKKAGLGGVGGGAGAGGKGGKKGVGKMRRASTAVDVAAPDQERARMVTWAG</sequence>
<dbReference type="AlphaFoldDB" id="A0A836CC58"/>
<protein>
    <submittedName>
        <fullName evidence="3">Armadillo-type protein</fullName>
    </submittedName>
</protein>
<keyword evidence="1" id="KW-0677">Repeat</keyword>
<comment type="caution">
    <text evidence="3">The sequence shown here is derived from an EMBL/GenBank/DDBJ whole genome shotgun (WGS) entry which is preliminary data.</text>
</comment>
<keyword evidence="4" id="KW-1185">Reference proteome</keyword>
<accession>A0A836CC58</accession>
<dbReference type="InterPro" id="IPR011989">
    <property type="entry name" value="ARM-like"/>
</dbReference>
<feature type="compositionally biased region" description="Basic residues" evidence="2">
    <location>
        <begin position="696"/>
        <end position="706"/>
    </location>
</feature>